<gene>
    <name evidence="1" type="ORF">PITC_053170</name>
</gene>
<reference evidence="1 2" key="1">
    <citation type="journal article" date="2015" name="Mol. Plant Microbe Interact.">
        <title>Genome, transcriptome, and functional analyses of Penicillium expansum provide new insights into secondary metabolism and pathogenicity.</title>
        <authorList>
            <person name="Ballester A.R."/>
            <person name="Marcet-Houben M."/>
            <person name="Levin E."/>
            <person name="Sela N."/>
            <person name="Selma-Lazaro C."/>
            <person name="Carmona L."/>
            <person name="Wisniewski M."/>
            <person name="Droby S."/>
            <person name="Gonzalez-Candelas L."/>
            <person name="Gabaldon T."/>
        </authorList>
    </citation>
    <scope>NUCLEOTIDE SEQUENCE [LARGE SCALE GENOMIC DNA]</scope>
    <source>
        <strain evidence="1 2">PHI-1</strain>
    </source>
</reference>
<sequence>MKFTNLALTVEVLNYALALEHLEASFYKEGLKNYTQEDFIKAGMKDPFYANSKEVASDEKDHVDFLTTALRDIAYLGAAATIMSDTYLIAVGSILITEARHSAYLRAALGEVFFAQAFDNPLGFNEV</sequence>
<evidence type="ECO:0008006" key="3">
    <source>
        <dbReference type="Google" id="ProtNLM"/>
    </source>
</evidence>
<dbReference type="PhylomeDB" id="A0A0A2KJP9"/>
<proteinExistence type="predicted"/>
<dbReference type="AlphaFoldDB" id="A0A0A2KJP9"/>
<dbReference type="HOGENOM" id="CLU_1971290_0_0_1"/>
<dbReference type="OrthoDB" id="1001765at2759"/>
<organism evidence="1 2">
    <name type="scientific">Penicillium italicum</name>
    <name type="common">Blue mold</name>
    <dbReference type="NCBI Taxonomy" id="40296"/>
    <lineage>
        <taxon>Eukaryota</taxon>
        <taxon>Fungi</taxon>
        <taxon>Dikarya</taxon>
        <taxon>Ascomycota</taxon>
        <taxon>Pezizomycotina</taxon>
        <taxon>Eurotiomycetes</taxon>
        <taxon>Eurotiomycetidae</taxon>
        <taxon>Eurotiales</taxon>
        <taxon>Aspergillaceae</taxon>
        <taxon>Penicillium</taxon>
    </lineage>
</organism>
<dbReference type="Proteomes" id="UP000030104">
    <property type="component" value="Unassembled WGS sequence"/>
</dbReference>
<name>A0A0A2KJP9_PENIT</name>
<keyword evidence="2" id="KW-1185">Reference proteome</keyword>
<protein>
    <recommendedName>
        <fullName evidence="3">Ferritin-like domain-containing protein</fullName>
    </recommendedName>
</protein>
<evidence type="ECO:0000313" key="1">
    <source>
        <dbReference type="EMBL" id="KGO68029.1"/>
    </source>
</evidence>
<evidence type="ECO:0000313" key="2">
    <source>
        <dbReference type="Proteomes" id="UP000030104"/>
    </source>
</evidence>
<dbReference type="Pfam" id="PF13668">
    <property type="entry name" value="Ferritin_2"/>
    <property type="match status" value="2"/>
</dbReference>
<accession>A0A0A2KJP9</accession>
<comment type="caution">
    <text evidence="1">The sequence shown here is derived from an EMBL/GenBank/DDBJ whole genome shotgun (WGS) entry which is preliminary data.</text>
</comment>
<dbReference type="STRING" id="40296.A0A0A2KJP9"/>
<dbReference type="EMBL" id="JQGA01001240">
    <property type="protein sequence ID" value="KGO68029.1"/>
    <property type="molecule type" value="Genomic_DNA"/>
</dbReference>